<dbReference type="PANTHER" id="PTHR44520:SF2">
    <property type="entry name" value="RESPONSE REGULATOR RCP1"/>
    <property type="match status" value="1"/>
</dbReference>
<dbReference type="SUPFAM" id="SSF52172">
    <property type="entry name" value="CheY-like"/>
    <property type="match status" value="1"/>
</dbReference>
<dbReference type="Pfam" id="PF00072">
    <property type="entry name" value="Response_reg"/>
    <property type="match status" value="1"/>
</dbReference>
<organism evidence="4 5">
    <name type="scientific">Candidatus Paracaedimonas acanthamoebae</name>
    <dbReference type="NCBI Taxonomy" id="244581"/>
    <lineage>
        <taxon>Bacteria</taxon>
        <taxon>Pseudomonadati</taxon>
        <taxon>Pseudomonadota</taxon>
        <taxon>Alphaproteobacteria</taxon>
        <taxon>Holosporales</taxon>
        <taxon>Caedimonadaceae</taxon>
        <taxon>Candidatus Paracaedimonas</taxon>
    </lineage>
</organism>
<dbReference type="GO" id="GO:0003677">
    <property type="term" value="F:DNA binding"/>
    <property type="evidence" value="ECO:0007669"/>
    <property type="project" value="InterPro"/>
</dbReference>
<keyword evidence="1" id="KW-0597">Phosphoprotein</keyword>
<dbReference type="InterPro" id="IPR052893">
    <property type="entry name" value="TCS_response_regulator"/>
</dbReference>
<dbReference type="InterPro" id="IPR010982">
    <property type="entry name" value="Lambda_DNA-bd_dom_sf"/>
</dbReference>
<dbReference type="SMART" id="SM00448">
    <property type="entry name" value="REC"/>
    <property type="match status" value="1"/>
</dbReference>
<protein>
    <submittedName>
        <fullName evidence="4">Response regulator</fullName>
    </submittedName>
</protein>
<dbReference type="CDD" id="cd00093">
    <property type="entry name" value="HTH_XRE"/>
    <property type="match status" value="1"/>
</dbReference>
<feature type="domain" description="HTH cro/C1-type" evidence="3">
    <location>
        <begin position="23"/>
        <end position="77"/>
    </location>
</feature>
<dbReference type="Gene3D" id="1.10.260.40">
    <property type="entry name" value="lambda repressor-like DNA-binding domains"/>
    <property type="match status" value="1"/>
</dbReference>
<dbReference type="InterPro" id="IPR011006">
    <property type="entry name" value="CheY-like_superfamily"/>
</dbReference>
<dbReference type="Proteomes" id="UP000664414">
    <property type="component" value="Unassembled WGS sequence"/>
</dbReference>
<dbReference type="InterPro" id="IPR001789">
    <property type="entry name" value="Sig_transdc_resp-reg_receiver"/>
</dbReference>
<dbReference type="PROSITE" id="PS50110">
    <property type="entry name" value="RESPONSE_REGULATORY"/>
    <property type="match status" value="1"/>
</dbReference>
<dbReference type="AlphaFoldDB" id="A0A8J7PZR1"/>
<evidence type="ECO:0000313" key="4">
    <source>
        <dbReference type="EMBL" id="MBN9412651.1"/>
    </source>
</evidence>
<dbReference type="PANTHER" id="PTHR44520">
    <property type="entry name" value="RESPONSE REGULATOR RCP1-RELATED"/>
    <property type="match status" value="1"/>
</dbReference>
<dbReference type="Gene3D" id="3.40.50.2300">
    <property type="match status" value="1"/>
</dbReference>
<dbReference type="SUPFAM" id="SSF47413">
    <property type="entry name" value="lambda repressor-like DNA-binding domains"/>
    <property type="match status" value="1"/>
</dbReference>
<dbReference type="Pfam" id="PF01381">
    <property type="entry name" value="HTH_3"/>
    <property type="match status" value="1"/>
</dbReference>
<evidence type="ECO:0000259" key="2">
    <source>
        <dbReference type="PROSITE" id="PS50110"/>
    </source>
</evidence>
<feature type="domain" description="Response regulatory" evidence="2">
    <location>
        <begin position="106"/>
        <end position="231"/>
    </location>
</feature>
<comment type="caution">
    <text evidence="4">The sequence shown here is derived from an EMBL/GenBank/DDBJ whole genome shotgun (WGS) entry which is preliminary data.</text>
</comment>
<accession>A0A8J7PZR1</accession>
<name>A0A8J7PZR1_9PROT</name>
<dbReference type="PROSITE" id="PS50943">
    <property type="entry name" value="HTH_CROC1"/>
    <property type="match status" value="1"/>
</dbReference>
<dbReference type="EMBL" id="JAFKGL010000012">
    <property type="protein sequence ID" value="MBN9412651.1"/>
    <property type="molecule type" value="Genomic_DNA"/>
</dbReference>
<reference evidence="4" key="1">
    <citation type="submission" date="2021-02" db="EMBL/GenBank/DDBJ databases">
        <title>Thiocyanate and organic carbon inputs drive convergent selection for specific autotrophic Afipia and Thiobacillus strains within complex microbiomes.</title>
        <authorList>
            <person name="Huddy R.J."/>
            <person name="Sachdeva R."/>
            <person name="Kadzinga F."/>
            <person name="Kantor R.S."/>
            <person name="Harrison S.T.L."/>
            <person name="Banfield J.F."/>
        </authorList>
    </citation>
    <scope>NUCLEOTIDE SEQUENCE</scope>
    <source>
        <strain evidence="4">SCN18_10_11_15_R4_P_38_20</strain>
    </source>
</reference>
<sequence>MRKSTHNTETEINPVDIFVGQKLRDFREKVGWTLSDLAEKVGVSHQQIHKYEQGLTKISASMLYKLTTIFKTTSNCFFEGFNPELLQEKEIKTDDLISLETKGHINLLLIEDNPADEFLVRKVLESAKYQFDIYCLHEGDEVLDFLRHKISLTSFSRPDIILLDLNLPKVNGLSILRALKQDRDLQGIPVLVLTSSLSKMDMVNAYKNYASGYIIKSFEFEIFKKNLLMALDYWVETVVFPEQV</sequence>
<dbReference type="InterPro" id="IPR001387">
    <property type="entry name" value="Cro/C1-type_HTH"/>
</dbReference>
<proteinExistence type="predicted"/>
<evidence type="ECO:0000259" key="3">
    <source>
        <dbReference type="PROSITE" id="PS50943"/>
    </source>
</evidence>
<dbReference type="CDD" id="cd17557">
    <property type="entry name" value="REC_Rcp-like"/>
    <property type="match status" value="1"/>
</dbReference>
<dbReference type="SMART" id="SM00530">
    <property type="entry name" value="HTH_XRE"/>
    <property type="match status" value="1"/>
</dbReference>
<evidence type="ECO:0000256" key="1">
    <source>
        <dbReference type="PROSITE-ProRule" id="PRU00169"/>
    </source>
</evidence>
<dbReference type="GO" id="GO:0000160">
    <property type="term" value="P:phosphorelay signal transduction system"/>
    <property type="evidence" value="ECO:0007669"/>
    <property type="project" value="InterPro"/>
</dbReference>
<feature type="modified residue" description="4-aspartylphosphate" evidence="1">
    <location>
        <position position="164"/>
    </location>
</feature>
<evidence type="ECO:0000313" key="5">
    <source>
        <dbReference type="Proteomes" id="UP000664414"/>
    </source>
</evidence>
<gene>
    <name evidence="4" type="ORF">J0H12_01820</name>
</gene>